<sequence length="59" mass="6638">MAKSKSKKPVSHLIRLGPSSTVVVLPANLVRSLGWKKHQRVLIRRIARGIKIIDARTKQ</sequence>
<organism evidence="1 2">
    <name type="scientific">Candidatus Doudnabacteria bacterium RIFCSPHIGHO2_12_FULL_48_16</name>
    <dbReference type="NCBI Taxonomy" id="1817838"/>
    <lineage>
        <taxon>Bacteria</taxon>
        <taxon>Candidatus Doudnaibacteriota</taxon>
    </lineage>
</organism>
<evidence type="ECO:0008006" key="3">
    <source>
        <dbReference type="Google" id="ProtNLM"/>
    </source>
</evidence>
<evidence type="ECO:0000313" key="2">
    <source>
        <dbReference type="Proteomes" id="UP000177682"/>
    </source>
</evidence>
<name>A0A1F5PJC4_9BACT</name>
<comment type="caution">
    <text evidence="1">The sequence shown here is derived from an EMBL/GenBank/DDBJ whole genome shotgun (WGS) entry which is preliminary data.</text>
</comment>
<dbReference type="AlphaFoldDB" id="A0A1F5PJC4"/>
<gene>
    <name evidence="1" type="ORF">A3E29_02980</name>
</gene>
<dbReference type="EMBL" id="MFEY01000007">
    <property type="protein sequence ID" value="OGE90048.1"/>
    <property type="molecule type" value="Genomic_DNA"/>
</dbReference>
<reference evidence="1 2" key="1">
    <citation type="journal article" date="2016" name="Nat. Commun.">
        <title>Thousands of microbial genomes shed light on interconnected biogeochemical processes in an aquifer system.</title>
        <authorList>
            <person name="Anantharaman K."/>
            <person name="Brown C.T."/>
            <person name="Hug L.A."/>
            <person name="Sharon I."/>
            <person name="Castelle C.J."/>
            <person name="Probst A.J."/>
            <person name="Thomas B.C."/>
            <person name="Singh A."/>
            <person name="Wilkins M.J."/>
            <person name="Karaoz U."/>
            <person name="Brodie E.L."/>
            <person name="Williams K.H."/>
            <person name="Hubbard S.S."/>
            <person name="Banfield J.F."/>
        </authorList>
    </citation>
    <scope>NUCLEOTIDE SEQUENCE [LARGE SCALE GENOMIC DNA]</scope>
</reference>
<dbReference type="Proteomes" id="UP000177682">
    <property type="component" value="Unassembled WGS sequence"/>
</dbReference>
<accession>A0A1F5PJC4</accession>
<proteinExistence type="predicted"/>
<protein>
    <recommendedName>
        <fullName evidence="3">SpoVT-AbrB domain-containing protein</fullName>
    </recommendedName>
</protein>
<evidence type="ECO:0000313" key="1">
    <source>
        <dbReference type="EMBL" id="OGE90048.1"/>
    </source>
</evidence>